<evidence type="ECO:0000313" key="7">
    <source>
        <dbReference type="Proteomes" id="UP001055940"/>
    </source>
</evidence>
<proteinExistence type="predicted"/>
<organism evidence="6 7">
    <name type="scientific">Nocardiopsis exhalans</name>
    <dbReference type="NCBI Taxonomy" id="163604"/>
    <lineage>
        <taxon>Bacteria</taxon>
        <taxon>Bacillati</taxon>
        <taxon>Actinomycetota</taxon>
        <taxon>Actinomycetes</taxon>
        <taxon>Streptosporangiales</taxon>
        <taxon>Nocardiopsidaceae</taxon>
        <taxon>Nocardiopsis</taxon>
    </lineage>
</organism>
<gene>
    <name evidence="6" type="ORF">NE857_01165</name>
</gene>
<keyword evidence="3" id="KW-0902">Two-component regulatory system</keyword>
<protein>
    <submittedName>
        <fullName evidence="6">Histidine kinase</fullName>
    </submittedName>
</protein>
<feature type="transmembrane region" description="Helical" evidence="4">
    <location>
        <begin position="77"/>
        <end position="95"/>
    </location>
</feature>
<feature type="transmembrane region" description="Helical" evidence="4">
    <location>
        <begin position="12"/>
        <end position="33"/>
    </location>
</feature>
<dbReference type="Gene3D" id="1.20.5.1930">
    <property type="match status" value="1"/>
</dbReference>
<dbReference type="GO" id="GO:0016301">
    <property type="term" value="F:kinase activity"/>
    <property type="evidence" value="ECO:0007669"/>
    <property type="project" value="UniProtKB-KW"/>
</dbReference>
<feature type="transmembrane region" description="Helical" evidence="4">
    <location>
        <begin position="45"/>
        <end position="65"/>
    </location>
</feature>
<reference evidence="6" key="1">
    <citation type="submission" date="2022-06" db="EMBL/GenBank/DDBJ databases">
        <authorList>
            <person name="Ping M."/>
        </authorList>
    </citation>
    <scope>NUCLEOTIDE SEQUENCE</scope>
    <source>
        <strain evidence="6">JCM11759T</strain>
    </source>
</reference>
<feature type="transmembrane region" description="Helical" evidence="4">
    <location>
        <begin position="152"/>
        <end position="175"/>
    </location>
</feature>
<keyword evidence="4" id="KW-0812">Transmembrane</keyword>
<accession>A0ABY5DB62</accession>
<dbReference type="InterPro" id="IPR050482">
    <property type="entry name" value="Sensor_HK_TwoCompSys"/>
</dbReference>
<feature type="domain" description="Signal transduction histidine kinase subgroup 3 dimerisation and phosphoacceptor" evidence="5">
    <location>
        <begin position="193"/>
        <end position="249"/>
    </location>
</feature>
<evidence type="ECO:0000313" key="6">
    <source>
        <dbReference type="EMBL" id="USY20308.1"/>
    </source>
</evidence>
<keyword evidence="2 6" id="KW-0418">Kinase</keyword>
<keyword evidence="7" id="KW-1185">Reference proteome</keyword>
<dbReference type="CDD" id="cd16917">
    <property type="entry name" value="HATPase_UhpB-NarQ-NarX-like"/>
    <property type="match status" value="1"/>
</dbReference>
<sequence length="376" mass="39980">MDAAARRRWAIPLYVGPVAVFGTLLVLVTTFSAPVLLGNASGLRLLYHLGFVSLWYAVPVGIHLAQVRSMSRSPQGAAQYSLLLVQALVAVPLLLFGGWSWHSATGLLAASALVLARSSSGMTRTLLLLAAGVVLTLLPLTLLLFFRVGTLWVLFWAAGHLTVAGAALVLSYLLLPIRRGPERKRPRSADEPRRLAIDLHDILGGTLTAITLKGEIIRKMGSGHPDLEKETRSLVDLARNARSEVRAAAASTWNSTFAAEVERATALLADASVDLSTDIARCSLPERIDRELALVLRESVTNVLVHSEATGVDLSLEEEEGWVTLVVGNDGAPGQEEVVTGTGLRSIADRCAALGGSAHTGATPEGRFTLVCQLPA</sequence>
<dbReference type="PANTHER" id="PTHR24421:SF63">
    <property type="entry name" value="SENSOR HISTIDINE KINASE DESK"/>
    <property type="match status" value="1"/>
</dbReference>
<dbReference type="PANTHER" id="PTHR24421">
    <property type="entry name" value="NITRATE/NITRITE SENSOR PROTEIN NARX-RELATED"/>
    <property type="match status" value="1"/>
</dbReference>
<evidence type="ECO:0000256" key="2">
    <source>
        <dbReference type="ARBA" id="ARBA00022777"/>
    </source>
</evidence>
<evidence type="ECO:0000256" key="3">
    <source>
        <dbReference type="ARBA" id="ARBA00023012"/>
    </source>
</evidence>
<name>A0ABY5DB62_9ACTN</name>
<evidence type="ECO:0000259" key="5">
    <source>
        <dbReference type="Pfam" id="PF07730"/>
    </source>
</evidence>
<dbReference type="SUPFAM" id="SSF55874">
    <property type="entry name" value="ATPase domain of HSP90 chaperone/DNA topoisomerase II/histidine kinase"/>
    <property type="match status" value="1"/>
</dbReference>
<dbReference type="InterPro" id="IPR036890">
    <property type="entry name" value="HATPase_C_sf"/>
</dbReference>
<keyword evidence="1" id="KW-0808">Transferase</keyword>
<dbReference type="Gene3D" id="3.30.565.10">
    <property type="entry name" value="Histidine kinase-like ATPase, C-terminal domain"/>
    <property type="match status" value="1"/>
</dbReference>
<dbReference type="RefSeq" id="WP_254419397.1">
    <property type="nucleotide sequence ID" value="NZ_BAAAJB010000006.1"/>
</dbReference>
<dbReference type="Pfam" id="PF07730">
    <property type="entry name" value="HisKA_3"/>
    <property type="match status" value="1"/>
</dbReference>
<evidence type="ECO:0000256" key="1">
    <source>
        <dbReference type="ARBA" id="ARBA00022679"/>
    </source>
</evidence>
<keyword evidence="4" id="KW-1133">Transmembrane helix</keyword>
<feature type="transmembrane region" description="Helical" evidence="4">
    <location>
        <begin position="126"/>
        <end position="146"/>
    </location>
</feature>
<keyword evidence="4" id="KW-0472">Membrane</keyword>
<dbReference type="InterPro" id="IPR011712">
    <property type="entry name" value="Sig_transdc_His_kin_sub3_dim/P"/>
</dbReference>
<dbReference type="EMBL" id="CP099837">
    <property type="protein sequence ID" value="USY20308.1"/>
    <property type="molecule type" value="Genomic_DNA"/>
</dbReference>
<dbReference type="Proteomes" id="UP001055940">
    <property type="component" value="Chromosome"/>
</dbReference>
<evidence type="ECO:0000256" key="4">
    <source>
        <dbReference type="SAM" id="Phobius"/>
    </source>
</evidence>